<name>A0AAN5SZZ9_LEGPN</name>
<dbReference type="PROSITE" id="PS00101">
    <property type="entry name" value="HEXAPEP_TRANSFERASES"/>
    <property type="match status" value="1"/>
</dbReference>
<evidence type="ECO:0000256" key="2">
    <source>
        <dbReference type="ARBA" id="ARBA00022556"/>
    </source>
</evidence>
<dbReference type="HAMAP" id="MF_00523">
    <property type="entry name" value="LpxD"/>
    <property type="match status" value="1"/>
</dbReference>
<keyword evidence="4 7" id="KW-0677">Repeat</keyword>
<keyword evidence="6 7" id="KW-0012">Acyltransferase</keyword>
<dbReference type="GO" id="GO:0016410">
    <property type="term" value="F:N-acyltransferase activity"/>
    <property type="evidence" value="ECO:0007669"/>
    <property type="project" value="InterPro"/>
</dbReference>
<dbReference type="GO" id="GO:0016020">
    <property type="term" value="C:membrane"/>
    <property type="evidence" value="ECO:0007669"/>
    <property type="project" value="GOC"/>
</dbReference>
<dbReference type="Gene3D" id="2.160.10.10">
    <property type="entry name" value="Hexapeptide repeat proteins"/>
    <property type="match status" value="1"/>
</dbReference>
<dbReference type="NCBIfam" id="TIGR01853">
    <property type="entry name" value="lipid_A_lpxD"/>
    <property type="match status" value="1"/>
</dbReference>
<dbReference type="Gene3D" id="3.40.1390.10">
    <property type="entry name" value="MurE/MurF, N-terminal domain"/>
    <property type="match status" value="1"/>
</dbReference>
<dbReference type="EC" id="2.3.1.191" evidence="7"/>
<feature type="domain" description="UDP-3-O-[3-hydroxymyristoyl] glucosamine N-acyltransferase non-repeat region" evidence="8">
    <location>
        <begin position="36"/>
        <end position="103"/>
    </location>
</feature>
<evidence type="ECO:0000256" key="4">
    <source>
        <dbReference type="ARBA" id="ARBA00022737"/>
    </source>
</evidence>
<dbReference type="PANTHER" id="PTHR43378:SF2">
    <property type="entry name" value="UDP-3-O-ACYLGLUCOSAMINE N-ACYLTRANSFERASE 1, MITOCHONDRIAL-RELATED"/>
    <property type="match status" value="1"/>
</dbReference>
<reference evidence="10" key="1">
    <citation type="journal article" date="2018" name="Genome Biol.">
        <title>SKESA: strategic k-mer extension for scrupulous assemblies.</title>
        <authorList>
            <person name="Souvorov A."/>
            <person name="Agarwala R."/>
            <person name="Lipman D.J."/>
        </authorList>
    </citation>
    <scope>NUCLEOTIDE SEQUENCE</scope>
    <source>
        <strain evidence="10">AZ00058701</strain>
    </source>
</reference>
<evidence type="ECO:0000259" key="8">
    <source>
        <dbReference type="Pfam" id="PF04613"/>
    </source>
</evidence>
<feature type="active site" description="Proton acceptor" evidence="7">
    <location>
        <position position="253"/>
    </location>
</feature>
<dbReference type="Pfam" id="PF04613">
    <property type="entry name" value="LpxD"/>
    <property type="match status" value="1"/>
</dbReference>
<comment type="similarity">
    <text evidence="7">Belongs to the transferase hexapeptide repeat family. LpxD subfamily.</text>
</comment>
<sequence length="345" mass="36795">MCMSNYQFTKPAGPFRLFELAKISGATLYEGKGETFTVSGLAKLSEATSNDLVMLHQKKYVKELKHTAARVCIIGPDYVKYAPDSMYLLVHPNPYKAFALIAQAFYPSEKPPGFIATSAMIESSAIIGVDCFIAHGAYIGNQVKIGNRCKIGVNTYIGDTVTIGDDCLIEDNVSIRHAVIGNNVVIYSGARIGQDGFGFASDANGHYKIPHAGGVIIGNDVEIGANTCIDRGSLDNTVIEDWCRLDNLVQIGHNVKIGKGSVLVAQVGIAGSTELGEHVTLAGQVGVIGHLKIGKGATVLASAKVYKNVKSGDRVGGHPAVSISDWQKQIRFLKTAIKSKKSPKS</sequence>
<dbReference type="SUPFAM" id="SSF51161">
    <property type="entry name" value="Trimeric LpxA-like enzymes"/>
    <property type="match status" value="1"/>
</dbReference>
<evidence type="ECO:0000256" key="3">
    <source>
        <dbReference type="ARBA" id="ARBA00022679"/>
    </source>
</evidence>
<comment type="pathway">
    <text evidence="7">Bacterial outer membrane biogenesis; LPS lipid A biosynthesis.</text>
</comment>
<dbReference type="PANTHER" id="PTHR43378">
    <property type="entry name" value="UDP-3-O-ACYLGLUCOSAMINE N-ACYLTRANSFERASE"/>
    <property type="match status" value="1"/>
</dbReference>
<keyword evidence="2 7" id="KW-0441">Lipid A biosynthesis</keyword>
<dbReference type="InterPro" id="IPR011004">
    <property type="entry name" value="Trimer_LpxA-like_sf"/>
</dbReference>
<dbReference type="AlphaFoldDB" id="A0AAN5SZZ9"/>
<dbReference type="NCBIfam" id="NF002060">
    <property type="entry name" value="PRK00892.1"/>
    <property type="match status" value="1"/>
</dbReference>
<reference evidence="10" key="2">
    <citation type="submission" date="2019-10" db="EMBL/GenBank/DDBJ databases">
        <authorList>
            <consortium name="NCBI Pathogen Detection Project"/>
        </authorList>
    </citation>
    <scope>NUCLEOTIDE SEQUENCE</scope>
    <source>
        <strain evidence="10">AZ00058701</strain>
    </source>
</reference>
<evidence type="ECO:0000256" key="1">
    <source>
        <dbReference type="ARBA" id="ARBA00022516"/>
    </source>
</evidence>
<dbReference type="CDD" id="cd03352">
    <property type="entry name" value="LbH_LpxD"/>
    <property type="match status" value="1"/>
</dbReference>
<evidence type="ECO:0000256" key="6">
    <source>
        <dbReference type="ARBA" id="ARBA00023315"/>
    </source>
</evidence>
<keyword evidence="3 7" id="KW-0808">Transferase</keyword>
<organism evidence="10 11">
    <name type="scientific">Legionella pneumophila</name>
    <dbReference type="NCBI Taxonomy" id="446"/>
    <lineage>
        <taxon>Bacteria</taxon>
        <taxon>Pseudomonadati</taxon>
        <taxon>Pseudomonadota</taxon>
        <taxon>Gammaproteobacteria</taxon>
        <taxon>Legionellales</taxon>
        <taxon>Legionellaceae</taxon>
        <taxon>Legionella</taxon>
    </lineage>
</organism>
<comment type="catalytic activity">
    <reaction evidence="7">
        <text>a UDP-3-O-[(3R)-3-hydroxyacyl]-alpha-D-glucosamine + a (3R)-hydroxyacyl-[ACP] = a UDP-2-N,3-O-bis[(3R)-3-hydroxyacyl]-alpha-D-glucosamine + holo-[ACP] + H(+)</text>
        <dbReference type="Rhea" id="RHEA:53836"/>
        <dbReference type="Rhea" id="RHEA-COMP:9685"/>
        <dbReference type="Rhea" id="RHEA-COMP:9945"/>
        <dbReference type="ChEBI" id="CHEBI:15378"/>
        <dbReference type="ChEBI" id="CHEBI:64479"/>
        <dbReference type="ChEBI" id="CHEBI:78827"/>
        <dbReference type="ChEBI" id="CHEBI:137740"/>
        <dbReference type="ChEBI" id="CHEBI:137748"/>
        <dbReference type="EC" id="2.3.1.191"/>
    </reaction>
</comment>
<dbReference type="GO" id="GO:0103118">
    <property type="term" value="F:UDP-3-O-[(3R)-3-hydroxyacyl]-glucosamine N-acyltransferase activity"/>
    <property type="evidence" value="ECO:0007669"/>
    <property type="project" value="UniProtKB-EC"/>
</dbReference>
<evidence type="ECO:0000313" key="11">
    <source>
        <dbReference type="Proteomes" id="UP000866496"/>
    </source>
</evidence>
<keyword evidence="1 7" id="KW-0444">Lipid biosynthesis</keyword>
<comment type="caution">
    <text evidence="10">The sequence shown here is derived from an EMBL/GenBank/DDBJ whole genome shotgun (WGS) entry which is preliminary data.</text>
</comment>
<comment type="function">
    <text evidence="7">Catalyzes the N-acylation of UDP-3-O-acylglucosamine using 3-hydroxyacyl-ACP as the acyl donor. Is involved in the biosynthesis of lipid A, a phosphorylated glycolipid that anchors the lipopolysaccharide to the outer membrane of the cell.</text>
</comment>
<comment type="subunit">
    <text evidence="7">Homotrimer.</text>
</comment>
<keyword evidence="5 7" id="KW-0443">Lipid metabolism</keyword>
<dbReference type="InterPro" id="IPR020573">
    <property type="entry name" value="UDP_GlcNAc_AcTrfase_non-rep"/>
</dbReference>
<dbReference type="EMBL" id="DACWHX010000004">
    <property type="protein sequence ID" value="HAU1879325.1"/>
    <property type="molecule type" value="Genomic_DNA"/>
</dbReference>
<proteinExistence type="inferred from homology"/>
<dbReference type="Pfam" id="PF25087">
    <property type="entry name" value="GMPPB_C"/>
    <property type="match status" value="1"/>
</dbReference>
<dbReference type="GO" id="GO:0009245">
    <property type="term" value="P:lipid A biosynthetic process"/>
    <property type="evidence" value="ECO:0007669"/>
    <property type="project" value="UniProtKB-UniRule"/>
</dbReference>
<evidence type="ECO:0000256" key="5">
    <source>
        <dbReference type="ARBA" id="ARBA00023098"/>
    </source>
</evidence>
<evidence type="ECO:0000259" key="9">
    <source>
        <dbReference type="Pfam" id="PF25087"/>
    </source>
</evidence>
<dbReference type="Proteomes" id="UP000866496">
    <property type="component" value="Unassembled WGS sequence"/>
</dbReference>
<dbReference type="InterPro" id="IPR018357">
    <property type="entry name" value="Hexapep_transf_CS"/>
</dbReference>
<protein>
    <recommendedName>
        <fullName evidence="7">UDP-3-O-acylglucosamine N-acyltransferase</fullName>
        <ecNumber evidence="7">2.3.1.191</ecNumber>
    </recommendedName>
</protein>
<evidence type="ECO:0000256" key="7">
    <source>
        <dbReference type="HAMAP-Rule" id="MF_00523"/>
    </source>
</evidence>
<gene>
    <name evidence="7 10" type="primary">lpxD</name>
    <name evidence="10" type="ORF">JBJ86_03525</name>
</gene>
<dbReference type="InterPro" id="IPR007691">
    <property type="entry name" value="LpxD"/>
</dbReference>
<feature type="domain" description="Mannose-1-phosphate guanyltransferase C-terminal" evidence="9">
    <location>
        <begin position="124"/>
        <end position="231"/>
    </location>
</feature>
<accession>A0AAN5SZZ9</accession>
<evidence type="ECO:0000313" key="10">
    <source>
        <dbReference type="EMBL" id="HAU1879325.1"/>
    </source>
</evidence>
<dbReference type="InterPro" id="IPR056729">
    <property type="entry name" value="GMPPB_C"/>
</dbReference>